<organism evidence="1 2">
    <name type="scientific">Candidatus Scatosoma pullistercoris</name>
    <dbReference type="NCBI Taxonomy" id="2840934"/>
    <lineage>
        <taxon>Bacteria</taxon>
        <taxon>Bacillati</taxon>
        <taxon>Bacillota</taxon>
        <taxon>Clostridia</taxon>
        <taxon>Candidatus Scatosoma</taxon>
    </lineage>
</organism>
<dbReference type="Proteomes" id="UP000824081">
    <property type="component" value="Unassembled WGS sequence"/>
</dbReference>
<evidence type="ECO:0000313" key="1">
    <source>
        <dbReference type="EMBL" id="HIU58638.1"/>
    </source>
</evidence>
<dbReference type="AlphaFoldDB" id="A0A9D1MEP4"/>
<comment type="caution">
    <text evidence="1">The sequence shown here is derived from an EMBL/GenBank/DDBJ whole genome shotgun (WGS) entry which is preliminary data.</text>
</comment>
<dbReference type="InterPro" id="IPR013321">
    <property type="entry name" value="Arc_rbn_hlx_hlx"/>
</dbReference>
<dbReference type="SUPFAM" id="SSF47598">
    <property type="entry name" value="Ribbon-helix-helix"/>
    <property type="match status" value="1"/>
</dbReference>
<dbReference type="Gene3D" id="1.10.1220.10">
    <property type="entry name" value="Met repressor-like"/>
    <property type="match status" value="1"/>
</dbReference>
<accession>A0A9D1MEP4</accession>
<protein>
    <submittedName>
        <fullName evidence="1">Type II toxin-antitoxin system HicB family antitoxin</fullName>
    </submittedName>
</protein>
<evidence type="ECO:0000313" key="2">
    <source>
        <dbReference type="Proteomes" id="UP000824081"/>
    </source>
</evidence>
<dbReference type="InterPro" id="IPR010985">
    <property type="entry name" value="Ribbon_hlx_hlx"/>
</dbReference>
<dbReference type="EMBL" id="DVMZ01000026">
    <property type="protein sequence ID" value="HIU58638.1"/>
    <property type="molecule type" value="Genomic_DNA"/>
</dbReference>
<dbReference type="Pfam" id="PF05534">
    <property type="entry name" value="HicB"/>
    <property type="match status" value="1"/>
</dbReference>
<dbReference type="InterPro" id="IPR008651">
    <property type="entry name" value="Uncharacterised_HicB"/>
</dbReference>
<sequence>MMDKLTYKGYYTEIHYSEEDQVLFGKIEGIADMVNFESDSAKTIEKEFHDAVDEYLAYCREVGKSPDKPYKGSFNVRINPELHKQAALYAATRDKTLNTVVSEAIEAYLKYAENSK</sequence>
<dbReference type="InterPro" id="IPR035069">
    <property type="entry name" value="TTHA1013/TTHA0281-like"/>
</dbReference>
<proteinExistence type="predicted"/>
<name>A0A9D1MEP4_9FIRM</name>
<gene>
    <name evidence="1" type="ORF">IAC57_00910</name>
</gene>
<reference evidence="1" key="2">
    <citation type="journal article" date="2021" name="PeerJ">
        <title>Extensive microbial diversity within the chicken gut microbiome revealed by metagenomics and culture.</title>
        <authorList>
            <person name="Gilroy R."/>
            <person name="Ravi A."/>
            <person name="Getino M."/>
            <person name="Pursley I."/>
            <person name="Horton D.L."/>
            <person name="Alikhan N.F."/>
            <person name="Baker D."/>
            <person name="Gharbi K."/>
            <person name="Hall N."/>
            <person name="Watson M."/>
            <person name="Adriaenssens E.M."/>
            <person name="Foster-Nyarko E."/>
            <person name="Jarju S."/>
            <person name="Secka A."/>
            <person name="Antonio M."/>
            <person name="Oren A."/>
            <person name="Chaudhuri R.R."/>
            <person name="La Ragione R."/>
            <person name="Hildebrand F."/>
            <person name="Pallen M.J."/>
        </authorList>
    </citation>
    <scope>NUCLEOTIDE SEQUENCE</scope>
    <source>
        <strain evidence="1">11687</strain>
    </source>
</reference>
<reference evidence="1" key="1">
    <citation type="submission" date="2020-10" db="EMBL/GenBank/DDBJ databases">
        <authorList>
            <person name="Gilroy R."/>
        </authorList>
    </citation>
    <scope>NUCLEOTIDE SEQUENCE</scope>
    <source>
        <strain evidence="1">11687</strain>
    </source>
</reference>
<dbReference type="SUPFAM" id="SSF143100">
    <property type="entry name" value="TTHA1013/TTHA0281-like"/>
    <property type="match status" value="1"/>
</dbReference>
<dbReference type="GO" id="GO:0006355">
    <property type="term" value="P:regulation of DNA-templated transcription"/>
    <property type="evidence" value="ECO:0007669"/>
    <property type="project" value="InterPro"/>
</dbReference>